<dbReference type="PIRSF" id="PIRSF002741">
    <property type="entry name" value="MppA"/>
    <property type="match status" value="1"/>
</dbReference>
<dbReference type="Pfam" id="PF00496">
    <property type="entry name" value="SBP_bac_5"/>
    <property type="match status" value="1"/>
</dbReference>
<dbReference type="InterPro" id="IPR023765">
    <property type="entry name" value="SBP_5_CS"/>
</dbReference>
<dbReference type="EMBL" id="FWWV01000027">
    <property type="protein sequence ID" value="SMB87004.1"/>
    <property type="molecule type" value="Genomic_DNA"/>
</dbReference>
<gene>
    <name evidence="7" type="ORF">SAMN05660772_02640</name>
</gene>
<organism evidence="7 8">
    <name type="scientific">Pasteurella testudinis DSM 23072</name>
    <dbReference type="NCBI Taxonomy" id="1122938"/>
    <lineage>
        <taxon>Bacteria</taxon>
        <taxon>Pseudomonadati</taxon>
        <taxon>Pseudomonadota</taxon>
        <taxon>Gammaproteobacteria</taxon>
        <taxon>Pasteurellales</taxon>
        <taxon>Pasteurellaceae</taxon>
        <taxon>Pasteurella</taxon>
    </lineage>
</organism>
<accession>A0A1W1V1V6</accession>
<dbReference type="AlphaFoldDB" id="A0A1W1V1V6"/>
<evidence type="ECO:0000256" key="2">
    <source>
        <dbReference type="ARBA" id="ARBA00005695"/>
    </source>
</evidence>
<keyword evidence="3" id="KW-0813">Transport</keyword>
<evidence type="ECO:0000256" key="3">
    <source>
        <dbReference type="ARBA" id="ARBA00022448"/>
    </source>
</evidence>
<dbReference type="CDD" id="cd08504">
    <property type="entry name" value="PBP2_OppA"/>
    <property type="match status" value="1"/>
</dbReference>
<sequence length="545" mass="60933">MTFKRSQLHTALAVALLTGSSAFAANVPAGTELAAKQEVVYNLSANPASLDPAKIEGDVEGQFSRQLFEGLVTSDASGHILPGVAKSWDHSADFKTWTFHLRDDAKWSNGDPVTAEDFVYAWQRLADPKTAAPYSTYLKYLTLQNAAEVVDGTKQASELGVKALDAHTLQLTLDASVPYVDKLVEHYVLFPVHKATIEKFGDQWTKKENIVGNGAFKLDNLIVNEKAELSPNPHYWDNANTVLTKVTLLPIESSTTDMNRYRAGEIDITGKEVPPDMYPKLKADLPDEVFSSPILCTYVYEINTAKAPFDDVRVRQALSLAIDRNIITDKVLNQGQVPAYHFTPPYINGGEKLVNPDWSTWTQKQRNEAAIKLLADAGFSKQKPLDFTILYNTSENHKKIAIAASSIWKQNLAGAVNVKMENQEWKTYLDSRHQGNYDVARAGWCADYNEATSFLNYFLSDSSNNTAKYKNAEYDAAVKQALLAESDEQRQEIYANAETLFSRDVPSVPVYHYVQPRLVKPYVKGYAVNHPGQNYYLKDVYLIKH</sequence>
<dbReference type="SUPFAM" id="SSF53850">
    <property type="entry name" value="Periplasmic binding protein-like II"/>
    <property type="match status" value="1"/>
</dbReference>
<name>A0A1W1V1V6_9PAST</name>
<evidence type="ECO:0000259" key="6">
    <source>
        <dbReference type="Pfam" id="PF00496"/>
    </source>
</evidence>
<dbReference type="Gene3D" id="3.90.76.10">
    <property type="entry name" value="Dipeptide-binding Protein, Domain 1"/>
    <property type="match status" value="1"/>
</dbReference>
<dbReference type="Proteomes" id="UP000192408">
    <property type="component" value="Unassembled WGS sequence"/>
</dbReference>
<evidence type="ECO:0000256" key="4">
    <source>
        <dbReference type="ARBA" id="ARBA00022729"/>
    </source>
</evidence>
<dbReference type="FunFam" id="3.10.105.10:FF:000001">
    <property type="entry name" value="Oligopeptide ABC transporter, oligopeptide-binding protein"/>
    <property type="match status" value="1"/>
</dbReference>
<dbReference type="InterPro" id="IPR000914">
    <property type="entry name" value="SBP_5_dom"/>
</dbReference>
<dbReference type="InterPro" id="IPR039424">
    <property type="entry name" value="SBP_5"/>
</dbReference>
<evidence type="ECO:0000313" key="7">
    <source>
        <dbReference type="EMBL" id="SMB87004.1"/>
    </source>
</evidence>
<dbReference type="GO" id="GO:0030288">
    <property type="term" value="C:outer membrane-bounded periplasmic space"/>
    <property type="evidence" value="ECO:0007669"/>
    <property type="project" value="TreeGrafter"/>
</dbReference>
<proteinExistence type="inferred from homology"/>
<feature type="signal peptide" evidence="5">
    <location>
        <begin position="1"/>
        <end position="24"/>
    </location>
</feature>
<dbReference type="PANTHER" id="PTHR30290:SF10">
    <property type="entry name" value="PERIPLASMIC OLIGOPEPTIDE-BINDING PROTEIN-RELATED"/>
    <property type="match status" value="1"/>
</dbReference>
<evidence type="ECO:0000256" key="5">
    <source>
        <dbReference type="SAM" id="SignalP"/>
    </source>
</evidence>
<feature type="chain" id="PRO_5012890409" evidence="5">
    <location>
        <begin position="25"/>
        <end position="545"/>
    </location>
</feature>
<comment type="subcellular location">
    <subcellularLocation>
        <location evidence="1">Cell envelope</location>
    </subcellularLocation>
</comment>
<feature type="domain" description="Solute-binding protein family 5" evidence="6">
    <location>
        <begin position="80"/>
        <end position="465"/>
    </location>
</feature>
<comment type="similarity">
    <text evidence="2">Belongs to the bacterial solute-binding protein 5 family.</text>
</comment>
<dbReference type="GO" id="GO:0043190">
    <property type="term" value="C:ATP-binding cassette (ABC) transporter complex"/>
    <property type="evidence" value="ECO:0007669"/>
    <property type="project" value="InterPro"/>
</dbReference>
<dbReference type="Gene3D" id="3.10.105.10">
    <property type="entry name" value="Dipeptide-binding Protein, Domain 3"/>
    <property type="match status" value="1"/>
</dbReference>
<dbReference type="PANTHER" id="PTHR30290">
    <property type="entry name" value="PERIPLASMIC BINDING COMPONENT OF ABC TRANSPORTER"/>
    <property type="match status" value="1"/>
</dbReference>
<dbReference type="GO" id="GO:1904680">
    <property type="term" value="F:peptide transmembrane transporter activity"/>
    <property type="evidence" value="ECO:0007669"/>
    <property type="project" value="TreeGrafter"/>
</dbReference>
<keyword evidence="4 5" id="KW-0732">Signal</keyword>
<dbReference type="Gene3D" id="3.40.190.10">
    <property type="entry name" value="Periplasmic binding protein-like II"/>
    <property type="match status" value="1"/>
</dbReference>
<dbReference type="InterPro" id="IPR030678">
    <property type="entry name" value="Peptide/Ni-bd"/>
</dbReference>
<dbReference type="RefSeq" id="WP_084257438.1">
    <property type="nucleotide sequence ID" value="NZ_FWWV01000027.1"/>
</dbReference>
<evidence type="ECO:0000256" key="1">
    <source>
        <dbReference type="ARBA" id="ARBA00004196"/>
    </source>
</evidence>
<reference evidence="8" key="1">
    <citation type="submission" date="2017-04" db="EMBL/GenBank/DDBJ databases">
        <authorList>
            <person name="Varghese N."/>
            <person name="Submissions S."/>
        </authorList>
    </citation>
    <scope>NUCLEOTIDE SEQUENCE [LARGE SCALE GENOMIC DNA]</scope>
    <source>
        <strain evidence="8">DSM 23072</strain>
    </source>
</reference>
<dbReference type="FunFam" id="3.90.76.10:FF:000001">
    <property type="entry name" value="Oligopeptide ABC transporter substrate-binding protein"/>
    <property type="match status" value="1"/>
</dbReference>
<dbReference type="PROSITE" id="PS01040">
    <property type="entry name" value="SBP_BACTERIAL_5"/>
    <property type="match status" value="1"/>
</dbReference>
<keyword evidence="8" id="KW-1185">Reference proteome</keyword>
<dbReference type="GO" id="GO:0015833">
    <property type="term" value="P:peptide transport"/>
    <property type="evidence" value="ECO:0007669"/>
    <property type="project" value="TreeGrafter"/>
</dbReference>
<evidence type="ECO:0000313" key="8">
    <source>
        <dbReference type="Proteomes" id="UP000192408"/>
    </source>
</evidence>
<protein>
    <submittedName>
        <fullName evidence="7">Oligopeptide transport system substrate-binding protein</fullName>
    </submittedName>
</protein>
<dbReference type="STRING" id="1122938.SAMN05660772_02640"/>